<dbReference type="Proteomes" id="UP000076871">
    <property type="component" value="Unassembled WGS sequence"/>
</dbReference>
<dbReference type="EMBL" id="KV427643">
    <property type="protein sequence ID" value="KZT03555.1"/>
    <property type="molecule type" value="Genomic_DNA"/>
</dbReference>
<reference evidence="1 2" key="1">
    <citation type="journal article" date="2016" name="Mol. Biol. Evol.">
        <title>Comparative Genomics of Early-Diverging Mushroom-Forming Fungi Provides Insights into the Origins of Lignocellulose Decay Capabilities.</title>
        <authorList>
            <person name="Nagy L.G."/>
            <person name="Riley R."/>
            <person name="Tritt A."/>
            <person name="Adam C."/>
            <person name="Daum C."/>
            <person name="Floudas D."/>
            <person name="Sun H."/>
            <person name="Yadav J.S."/>
            <person name="Pangilinan J."/>
            <person name="Larsson K.H."/>
            <person name="Matsuura K."/>
            <person name="Barry K."/>
            <person name="Labutti K."/>
            <person name="Kuo R."/>
            <person name="Ohm R.A."/>
            <person name="Bhattacharya S.S."/>
            <person name="Shirouzu T."/>
            <person name="Yoshinaga Y."/>
            <person name="Martin F.M."/>
            <person name="Grigoriev I.V."/>
            <person name="Hibbett D.S."/>
        </authorList>
    </citation>
    <scope>NUCLEOTIDE SEQUENCE [LARGE SCALE GENOMIC DNA]</scope>
    <source>
        <strain evidence="1 2">93-53</strain>
    </source>
</reference>
<sequence>MSDGYQQQFLREMESGSLRIGVCTEPVTAFVMPVAYTFAPPWVGEIPENMIITEQAKEDAERRAKLERPMLKWHNATLDMCPRQVDLDINNEDFTLRPACCSLHDPLPETDADLAANAQWAQHLASLETTKPPTICSDDTHRVLEPHVKESLVEMLTYWRDRKWIDVRGDERGEHIDRESNYFMRNSQIARRAEKAYVCTSLDRLQAVLSDWRYLSDHGQELLEIPTEIMRSFNTMYEVREYVEDSSQA</sequence>
<dbReference type="InParanoid" id="A0A165CW48"/>
<evidence type="ECO:0000313" key="2">
    <source>
        <dbReference type="Proteomes" id="UP000076871"/>
    </source>
</evidence>
<keyword evidence="2" id="KW-1185">Reference proteome</keyword>
<gene>
    <name evidence="1" type="ORF">LAESUDRAFT_814638</name>
</gene>
<dbReference type="GeneID" id="63831637"/>
<dbReference type="STRING" id="1314785.A0A165CW48"/>
<dbReference type="AlphaFoldDB" id="A0A165CW48"/>
<evidence type="ECO:0000313" key="1">
    <source>
        <dbReference type="EMBL" id="KZT03555.1"/>
    </source>
</evidence>
<name>A0A165CW48_9APHY</name>
<organism evidence="1 2">
    <name type="scientific">Laetiporus sulphureus 93-53</name>
    <dbReference type="NCBI Taxonomy" id="1314785"/>
    <lineage>
        <taxon>Eukaryota</taxon>
        <taxon>Fungi</taxon>
        <taxon>Dikarya</taxon>
        <taxon>Basidiomycota</taxon>
        <taxon>Agaricomycotina</taxon>
        <taxon>Agaricomycetes</taxon>
        <taxon>Polyporales</taxon>
        <taxon>Laetiporus</taxon>
    </lineage>
</organism>
<dbReference type="RefSeq" id="XP_040761295.1">
    <property type="nucleotide sequence ID" value="XM_040914610.1"/>
</dbReference>
<accession>A0A165CW48</accession>
<protein>
    <submittedName>
        <fullName evidence="1">Uncharacterized protein</fullName>
    </submittedName>
</protein>
<dbReference type="OrthoDB" id="2995840at2759"/>
<proteinExistence type="predicted"/>